<feature type="transmembrane region" description="Helical" evidence="1">
    <location>
        <begin position="51"/>
        <end position="69"/>
    </location>
</feature>
<dbReference type="STRING" id="504800.SAMN04488085_11617"/>
<evidence type="ECO:0000256" key="1">
    <source>
        <dbReference type="SAM" id="Phobius"/>
    </source>
</evidence>
<dbReference type="InParanoid" id="A0A1I4JZ11"/>
<name>A0A1I4JZ11_9ACTN</name>
<accession>A0A1I4JZ11</accession>
<evidence type="ECO:0000313" key="2">
    <source>
        <dbReference type="EMBL" id="SFL71497.1"/>
    </source>
</evidence>
<dbReference type="Proteomes" id="UP000199152">
    <property type="component" value="Unassembled WGS sequence"/>
</dbReference>
<sequence>MSTPYNEQQQAPQYGYPQQPVQQQKGAGLAITSLVLGIVALFLSWIPFVNYIAVILGVVGLVLGVIGIWKSKRVMSIIGSAICLLAIIVSFVAFGSFVNEVDKSIQELENSQSE</sequence>
<dbReference type="EMBL" id="FOSW01000016">
    <property type="protein sequence ID" value="SFL71497.1"/>
    <property type="molecule type" value="Genomic_DNA"/>
</dbReference>
<feature type="transmembrane region" description="Helical" evidence="1">
    <location>
        <begin position="76"/>
        <end position="98"/>
    </location>
</feature>
<proteinExistence type="predicted"/>
<evidence type="ECO:0008006" key="4">
    <source>
        <dbReference type="Google" id="ProtNLM"/>
    </source>
</evidence>
<evidence type="ECO:0000313" key="3">
    <source>
        <dbReference type="Proteomes" id="UP000199152"/>
    </source>
</evidence>
<keyword evidence="1" id="KW-1133">Transmembrane helix</keyword>
<protein>
    <recommendedName>
        <fullName evidence="4">DUF4190 domain-containing protein</fullName>
    </recommendedName>
</protein>
<dbReference type="RefSeq" id="WP_091328906.1">
    <property type="nucleotide sequence ID" value="NZ_FOSW01000016.1"/>
</dbReference>
<organism evidence="2 3">
    <name type="scientific">Geodermatophilus ruber</name>
    <dbReference type="NCBI Taxonomy" id="504800"/>
    <lineage>
        <taxon>Bacteria</taxon>
        <taxon>Bacillati</taxon>
        <taxon>Actinomycetota</taxon>
        <taxon>Actinomycetes</taxon>
        <taxon>Geodermatophilales</taxon>
        <taxon>Geodermatophilaceae</taxon>
        <taxon>Geodermatophilus</taxon>
    </lineage>
</organism>
<keyword evidence="1" id="KW-0472">Membrane</keyword>
<keyword evidence="3" id="KW-1185">Reference proteome</keyword>
<dbReference type="AlphaFoldDB" id="A0A1I4JZ11"/>
<gene>
    <name evidence="2" type="ORF">SAMN04488085_11617</name>
</gene>
<keyword evidence="1" id="KW-0812">Transmembrane</keyword>
<feature type="transmembrane region" description="Helical" evidence="1">
    <location>
        <begin position="26"/>
        <end position="45"/>
    </location>
</feature>
<reference evidence="2 3" key="1">
    <citation type="submission" date="2016-10" db="EMBL/GenBank/DDBJ databases">
        <authorList>
            <person name="de Groot N.N."/>
        </authorList>
    </citation>
    <scope>NUCLEOTIDE SEQUENCE [LARGE SCALE GENOMIC DNA]</scope>
    <source>
        <strain evidence="2 3">DSM 45317</strain>
    </source>
</reference>